<evidence type="ECO:0000313" key="2">
    <source>
        <dbReference type="Proteomes" id="UP001172386"/>
    </source>
</evidence>
<name>A0ACC2ZWL3_9EURO</name>
<protein>
    <submittedName>
        <fullName evidence="1">Uncharacterized protein</fullName>
    </submittedName>
</protein>
<evidence type="ECO:0000313" key="1">
    <source>
        <dbReference type="EMBL" id="KAJ9652087.1"/>
    </source>
</evidence>
<keyword evidence="2" id="KW-1185">Reference proteome</keyword>
<proteinExistence type="predicted"/>
<dbReference type="Proteomes" id="UP001172386">
    <property type="component" value="Unassembled WGS sequence"/>
</dbReference>
<comment type="caution">
    <text evidence="1">The sequence shown here is derived from an EMBL/GenBank/DDBJ whole genome shotgun (WGS) entry which is preliminary data.</text>
</comment>
<gene>
    <name evidence="1" type="ORF">H2198_008673</name>
</gene>
<dbReference type="EMBL" id="JAPDRQ010000219">
    <property type="protein sequence ID" value="KAJ9652087.1"/>
    <property type="molecule type" value="Genomic_DNA"/>
</dbReference>
<accession>A0ACC2ZWL3</accession>
<reference evidence="1" key="1">
    <citation type="submission" date="2022-10" db="EMBL/GenBank/DDBJ databases">
        <title>Culturing micro-colonial fungi from biological soil crusts in the Mojave desert and describing Neophaeococcomyces mojavensis, and introducing the new genera and species Taxawa tesnikishii.</title>
        <authorList>
            <person name="Kurbessoian T."/>
            <person name="Stajich J.E."/>
        </authorList>
    </citation>
    <scope>NUCLEOTIDE SEQUENCE</scope>
    <source>
        <strain evidence="1">JES_112</strain>
    </source>
</reference>
<sequence>MESKKVEMEAQAEQVAARLTEPIPVILCGKTFEVGEKVTMLILPEIQVIHFINSLEDAKTNLGDLLAGRKPKSPSPNHIGTHDYSKPPRAVVFGRAFDLADVKELNRLHRGTGSGPVAWIAGDPAAIPPAQPGPGYAEKAAANVKKALARWMDREGNDEDIIYY</sequence>
<organism evidence="1 2">
    <name type="scientific">Neophaeococcomyces mojaviensis</name>
    <dbReference type="NCBI Taxonomy" id="3383035"/>
    <lineage>
        <taxon>Eukaryota</taxon>
        <taxon>Fungi</taxon>
        <taxon>Dikarya</taxon>
        <taxon>Ascomycota</taxon>
        <taxon>Pezizomycotina</taxon>
        <taxon>Eurotiomycetes</taxon>
        <taxon>Chaetothyriomycetidae</taxon>
        <taxon>Chaetothyriales</taxon>
        <taxon>Chaetothyriales incertae sedis</taxon>
        <taxon>Neophaeococcomyces</taxon>
    </lineage>
</organism>